<reference evidence="1 2" key="1">
    <citation type="submission" date="2023-01" db="EMBL/GenBank/DDBJ databases">
        <title>Complete genome of Chryseobacterium camelliae VAN22-5A.</title>
        <authorList>
            <person name="Zong G."/>
            <person name="Cao G."/>
        </authorList>
    </citation>
    <scope>NUCLEOTIDE SEQUENCE [LARGE SCALE GENOMIC DNA]</scope>
    <source>
        <strain evidence="1 2">VAN22-5A</strain>
    </source>
</reference>
<keyword evidence="2" id="KW-1185">Reference proteome</keyword>
<evidence type="ECO:0000313" key="2">
    <source>
        <dbReference type="Proteomes" id="UP001210978"/>
    </source>
</evidence>
<evidence type="ECO:0008006" key="3">
    <source>
        <dbReference type="Google" id="ProtNLM"/>
    </source>
</evidence>
<name>A0ABY7QJS3_9FLAO</name>
<accession>A0ABY7QJS3</accession>
<gene>
    <name evidence="1" type="ORF">PFY12_12700</name>
</gene>
<dbReference type="Proteomes" id="UP001210978">
    <property type="component" value="Chromosome"/>
</dbReference>
<proteinExistence type="predicted"/>
<sequence length="219" mass="25213">MELGDKFHCFKVKLNDSSHNECLKIINEMVGKFIIFLGHGRSDALYGACGDQGDNIFISDDLKEEDPIYYDRQDFITIENSNVFNQNIIFSLSCNSNIIKKSIGESSIRNGAVSFVGFGNIQTDYEIDKNFTKREIAIFNGILVKIIKKSIVYAYQKKYTVEKLTDIIKIMTNKEINCLLTKHKGIKYRHRIACHLYNFKNEIQIFGNKHITLTNFSNN</sequence>
<dbReference type="RefSeq" id="WP_271148248.1">
    <property type="nucleotide sequence ID" value="NZ_CP115859.1"/>
</dbReference>
<protein>
    <recommendedName>
        <fullName evidence="3">CHAT domain-containing protein</fullName>
    </recommendedName>
</protein>
<dbReference type="EMBL" id="CP115859">
    <property type="protein sequence ID" value="WBV59899.1"/>
    <property type="molecule type" value="Genomic_DNA"/>
</dbReference>
<organism evidence="1 2">
    <name type="scientific">Chryseobacterium camelliae</name>
    <dbReference type="NCBI Taxonomy" id="1265445"/>
    <lineage>
        <taxon>Bacteria</taxon>
        <taxon>Pseudomonadati</taxon>
        <taxon>Bacteroidota</taxon>
        <taxon>Flavobacteriia</taxon>
        <taxon>Flavobacteriales</taxon>
        <taxon>Weeksellaceae</taxon>
        <taxon>Chryseobacterium group</taxon>
        <taxon>Chryseobacterium</taxon>
    </lineage>
</organism>
<evidence type="ECO:0000313" key="1">
    <source>
        <dbReference type="EMBL" id="WBV59899.1"/>
    </source>
</evidence>